<dbReference type="Pfam" id="PF00756">
    <property type="entry name" value="Esterase"/>
    <property type="match status" value="1"/>
</dbReference>
<dbReference type="InterPro" id="IPR050583">
    <property type="entry name" value="Mycobacterial_A85_antigen"/>
</dbReference>
<protein>
    <recommendedName>
        <fullName evidence="4">Esterase</fullName>
    </recommendedName>
</protein>
<organism evidence="2 3">
    <name type="scientific">Pseudoramibacter alactolyticus ATCC 23263</name>
    <dbReference type="NCBI Taxonomy" id="887929"/>
    <lineage>
        <taxon>Bacteria</taxon>
        <taxon>Bacillati</taxon>
        <taxon>Bacillota</taxon>
        <taxon>Clostridia</taxon>
        <taxon>Eubacteriales</taxon>
        <taxon>Eubacteriaceae</taxon>
        <taxon>Pseudoramibacter</taxon>
    </lineage>
</organism>
<keyword evidence="1" id="KW-1133">Transmembrane helix</keyword>
<name>E6MFZ1_9FIRM</name>
<dbReference type="STRING" id="887929.HMP0721_0924"/>
<evidence type="ECO:0000313" key="2">
    <source>
        <dbReference type="EMBL" id="EFV01531.1"/>
    </source>
</evidence>
<dbReference type="Gene3D" id="3.40.50.1820">
    <property type="entry name" value="alpha/beta hydrolase"/>
    <property type="match status" value="1"/>
</dbReference>
<dbReference type="EMBL" id="AEQN01000016">
    <property type="protein sequence ID" value="EFV01531.1"/>
    <property type="molecule type" value="Genomic_DNA"/>
</dbReference>
<dbReference type="HOGENOM" id="CLU_039834_4_1_9"/>
<keyword evidence="1" id="KW-0472">Membrane</keyword>
<proteinExistence type="predicted"/>
<dbReference type="PANTHER" id="PTHR48098:SF6">
    <property type="entry name" value="FERRI-BACILLIBACTIN ESTERASE BESA"/>
    <property type="match status" value="1"/>
</dbReference>
<comment type="caution">
    <text evidence="2">The sequence shown here is derived from an EMBL/GenBank/DDBJ whole genome shotgun (WGS) entry which is preliminary data.</text>
</comment>
<dbReference type="RefSeq" id="WP_006598348.1">
    <property type="nucleotide sequence ID" value="NZ_GL622359.1"/>
</dbReference>
<dbReference type="InterPro" id="IPR029058">
    <property type="entry name" value="AB_hydrolase_fold"/>
</dbReference>
<dbReference type="SUPFAM" id="SSF53474">
    <property type="entry name" value="alpha/beta-Hydrolases"/>
    <property type="match status" value="1"/>
</dbReference>
<accession>E6MFZ1</accession>
<evidence type="ECO:0000256" key="1">
    <source>
        <dbReference type="SAM" id="Phobius"/>
    </source>
</evidence>
<dbReference type="eggNOG" id="COG2819">
    <property type="taxonomic scope" value="Bacteria"/>
</dbReference>
<evidence type="ECO:0008006" key="4">
    <source>
        <dbReference type="Google" id="ProtNLM"/>
    </source>
</evidence>
<keyword evidence="3" id="KW-1185">Reference proteome</keyword>
<dbReference type="OrthoDB" id="9794761at2"/>
<keyword evidence="1" id="KW-0812">Transmembrane</keyword>
<dbReference type="AlphaFoldDB" id="E6MFZ1"/>
<evidence type="ECO:0000313" key="3">
    <source>
        <dbReference type="Proteomes" id="UP000004754"/>
    </source>
</evidence>
<sequence length="226" mass="24992">MKKKIDFSVAGKMATLYLANEEVSPLIVLNNYSGDGSSVVKAMKDIGCVDCSILSVGNLKWDHDMTPWYCPPLSKNDTPCTGGADDYLKVLLDDILPKTLAHLPGTPSFTGIAGYSLAGLFALYAMYHTNRFSRVASMSGSLWYPDFREYAVSHKIGRMPDRLYMSLGDREARVGNPVIRTVQDNTEYLAGYYREKGIETVFELNEGNHFKDAALRSAKGIAAILR</sequence>
<gene>
    <name evidence="2" type="ORF">HMP0721_0924</name>
</gene>
<feature type="transmembrane region" description="Helical" evidence="1">
    <location>
        <begin position="108"/>
        <end position="127"/>
    </location>
</feature>
<reference evidence="2 3" key="1">
    <citation type="submission" date="2010-12" db="EMBL/GenBank/DDBJ databases">
        <authorList>
            <person name="Muzny D."/>
            <person name="Qin X."/>
            <person name="Deng J."/>
            <person name="Jiang H."/>
            <person name="Liu Y."/>
            <person name="Qu J."/>
            <person name="Song X.-Z."/>
            <person name="Zhang L."/>
            <person name="Thornton R."/>
            <person name="Coyle M."/>
            <person name="Francisco L."/>
            <person name="Jackson L."/>
            <person name="Javaid M."/>
            <person name="Korchina V."/>
            <person name="Kovar C."/>
            <person name="Mata R."/>
            <person name="Mathew T."/>
            <person name="Ngo R."/>
            <person name="Nguyen L."/>
            <person name="Nguyen N."/>
            <person name="Okwuonu G."/>
            <person name="Ongeri F."/>
            <person name="Pham C."/>
            <person name="Simmons D."/>
            <person name="Wilczek-Boney K."/>
            <person name="Hale W."/>
            <person name="Jakkamsetti A."/>
            <person name="Pham P."/>
            <person name="Ruth R."/>
            <person name="San Lucas F."/>
            <person name="Warren J."/>
            <person name="Zhang J."/>
            <person name="Zhao Z."/>
            <person name="Zhou C."/>
            <person name="Zhu D."/>
            <person name="Lee S."/>
            <person name="Bess C."/>
            <person name="Blankenburg K."/>
            <person name="Forbes L."/>
            <person name="Fu Q."/>
            <person name="Gubbala S."/>
            <person name="Hirani K."/>
            <person name="Jayaseelan J.C."/>
            <person name="Lara F."/>
            <person name="Munidasa M."/>
            <person name="Palculict T."/>
            <person name="Patil S."/>
            <person name="Pu L.-L."/>
            <person name="Saada N."/>
            <person name="Tang L."/>
            <person name="Weissenberger G."/>
            <person name="Zhu Y."/>
            <person name="Hemphill L."/>
            <person name="Shang Y."/>
            <person name="Youmans B."/>
            <person name="Ayvaz T."/>
            <person name="Ross M."/>
            <person name="Santibanez J."/>
            <person name="Aqrawi P."/>
            <person name="Gross S."/>
            <person name="Joshi V."/>
            <person name="Fowler G."/>
            <person name="Nazareth L."/>
            <person name="Reid J."/>
            <person name="Worley K."/>
            <person name="Petrosino J."/>
            <person name="Highlander S."/>
            <person name="Gibbs R."/>
        </authorList>
    </citation>
    <scope>NUCLEOTIDE SEQUENCE [LARGE SCALE GENOMIC DNA]</scope>
    <source>
        <strain evidence="2 3">ATCC 23263</strain>
    </source>
</reference>
<dbReference type="InterPro" id="IPR000801">
    <property type="entry name" value="Esterase-like"/>
</dbReference>
<dbReference type="PANTHER" id="PTHR48098">
    <property type="entry name" value="ENTEROCHELIN ESTERASE-RELATED"/>
    <property type="match status" value="1"/>
</dbReference>
<dbReference type="Proteomes" id="UP000004754">
    <property type="component" value="Unassembled WGS sequence"/>
</dbReference>